<evidence type="ECO:0000313" key="6">
    <source>
        <dbReference type="Proteomes" id="UP000078292"/>
    </source>
</evidence>
<dbReference type="SUPFAM" id="SSF53335">
    <property type="entry name" value="S-adenosyl-L-methionine-dependent methyltransferases"/>
    <property type="match status" value="1"/>
</dbReference>
<comment type="similarity">
    <text evidence="1">Belongs to the N(4)/N(6)-methyltransferase family.</text>
</comment>
<dbReference type="GO" id="GO:0008170">
    <property type="term" value="F:N-methyltransferase activity"/>
    <property type="evidence" value="ECO:0007669"/>
    <property type="project" value="InterPro"/>
</dbReference>
<organism evidence="5 6">
    <name type="scientific">Enteractinococcus helveticum</name>
    <dbReference type="NCBI Taxonomy" id="1837282"/>
    <lineage>
        <taxon>Bacteria</taxon>
        <taxon>Bacillati</taxon>
        <taxon>Actinomycetota</taxon>
        <taxon>Actinomycetes</taxon>
        <taxon>Micrococcales</taxon>
        <taxon>Micrococcaceae</taxon>
    </lineage>
</organism>
<dbReference type="InterPro" id="IPR002941">
    <property type="entry name" value="DNA_methylase_N4/N6"/>
</dbReference>
<dbReference type="GO" id="GO:0003677">
    <property type="term" value="F:DNA binding"/>
    <property type="evidence" value="ECO:0007669"/>
    <property type="project" value="InterPro"/>
</dbReference>
<keyword evidence="3" id="KW-0808">Transferase</keyword>
<evidence type="ECO:0000256" key="2">
    <source>
        <dbReference type="ARBA" id="ARBA00022603"/>
    </source>
</evidence>
<name>A0A1B7M2K0_9MICC</name>
<sequence length="502" mass="54200">MLRVGLAIAVSSRRKVPGHYQGMNTLDTLTLDTLTAPQDVLAGYRATDTFGSGSGCHRLICDDNLTVLHQLDTSGELFDFIFVDPPYNTGRTRDAYQNRFDAGDWQMALLERLQAAQQVLALSGAMALTIDSRSLADALQVVERLMAQSTGWWYQIITMSTVPSGSAMKGFRRSHEYIICIHPASGGPQPAKLGDHWGLHQEGRVAGTVQWNRLLKSGIGHTAQSSPGCFYPVFIDRATGKVVGVGEPVSPGAYQKFNDPDPDVATCWPIRKDGSLGRWRVSADTARTLLAQGFVTTGRLVRGDEHKTAIKYLTSGVVAKIDRGEFEITGYDEDTGAAIVVATEDDPAVLPTTVWTVPSHNYSVYGSWLLRKLVPQCTFSHPKSIYAMEDLLRFYAADPDAKILDLYAGSGTVAHAAMLLNDTDGGSRDTVSVTLNELPQQGHAPGDKAGVFHAVLVPRMRAASTGITTAKHPVAGDYEFPLRGAIADGLSGAVEVLIPDQS</sequence>
<feature type="domain" description="DNA methylase N-4/N-6" evidence="4">
    <location>
        <begin position="79"/>
        <end position="181"/>
    </location>
</feature>
<dbReference type="AlphaFoldDB" id="A0A1B7M2K0"/>
<dbReference type="PROSITE" id="PS00092">
    <property type="entry name" value="N6_MTASE"/>
    <property type="match status" value="1"/>
</dbReference>
<keyword evidence="2" id="KW-0489">Methyltransferase</keyword>
<reference evidence="5 6" key="1">
    <citation type="submission" date="2016-04" db="EMBL/GenBank/DDBJ databases">
        <title>First whole genome shotgun sequence of the bacterium Enteractinococcus sp. strain UASWS1574.</title>
        <authorList>
            <person name="Crovadore J."/>
            <person name="Chablais R."/>
            <person name="Lefort F."/>
        </authorList>
    </citation>
    <scope>NUCLEOTIDE SEQUENCE [LARGE SCALE GENOMIC DNA]</scope>
    <source>
        <strain evidence="5 6">UASWS1574</strain>
    </source>
</reference>
<gene>
    <name evidence="5" type="ORF">A6F49_04575</name>
</gene>
<keyword evidence="6" id="KW-1185">Reference proteome</keyword>
<dbReference type="STRING" id="1837282.A6F49_04575"/>
<dbReference type="InterPro" id="IPR002052">
    <property type="entry name" value="DNA_methylase_N6_adenine_CS"/>
</dbReference>
<dbReference type="Pfam" id="PF01555">
    <property type="entry name" value="N6_N4_Mtase"/>
    <property type="match status" value="1"/>
</dbReference>
<protein>
    <recommendedName>
        <fullName evidence="4">DNA methylase N-4/N-6 domain-containing protein</fullName>
    </recommendedName>
</protein>
<dbReference type="Proteomes" id="UP000078292">
    <property type="component" value="Unassembled WGS sequence"/>
</dbReference>
<proteinExistence type="inferred from homology"/>
<accession>A0A1B7M2K0</accession>
<comment type="caution">
    <text evidence="5">The sequence shown here is derived from an EMBL/GenBank/DDBJ whole genome shotgun (WGS) entry which is preliminary data.</text>
</comment>
<dbReference type="EMBL" id="LXEY01000008">
    <property type="protein sequence ID" value="OAV62785.1"/>
    <property type="molecule type" value="Genomic_DNA"/>
</dbReference>
<evidence type="ECO:0000256" key="1">
    <source>
        <dbReference type="ARBA" id="ARBA00006594"/>
    </source>
</evidence>
<dbReference type="InterPro" id="IPR029063">
    <property type="entry name" value="SAM-dependent_MTases_sf"/>
</dbReference>
<dbReference type="REBASE" id="164999">
    <property type="entry name" value="M.Ehe1574ORF4575P"/>
</dbReference>
<evidence type="ECO:0000256" key="3">
    <source>
        <dbReference type="ARBA" id="ARBA00022679"/>
    </source>
</evidence>
<dbReference type="Gene3D" id="3.40.50.150">
    <property type="entry name" value="Vaccinia Virus protein VP39"/>
    <property type="match status" value="1"/>
</dbReference>
<dbReference type="GO" id="GO:0032259">
    <property type="term" value="P:methylation"/>
    <property type="evidence" value="ECO:0007669"/>
    <property type="project" value="UniProtKB-KW"/>
</dbReference>
<evidence type="ECO:0000259" key="4">
    <source>
        <dbReference type="Pfam" id="PF01555"/>
    </source>
</evidence>
<evidence type="ECO:0000313" key="5">
    <source>
        <dbReference type="EMBL" id="OAV62785.1"/>
    </source>
</evidence>